<accession>A0ABZ1LGJ3</accession>
<keyword evidence="2 7" id="KW-0479">Metal-binding</keyword>
<keyword evidence="7" id="KW-0963">Cytoplasm</keyword>
<comment type="subunit">
    <text evidence="7">Homodimer.</text>
</comment>
<comment type="cofactor">
    <cofactor evidence="7 8">
        <name>Mg(2+)</name>
        <dbReference type="ChEBI" id="CHEBI:18420"/>
    </cofactor>
    <text evidence="7 8">Binds 3 Mg(2+) ions per subunit.</text>
</comment>
<keyword evidence="7 8" id="KW-0460">Magnesium</keyword>
<dbReference type="NCBIfam" id="NF001756">
    <property type="entry name" value="PRK00484.1"/>
    <property type="match status" value="1"/>
</dbReference>
<dbReference type="PANTHER" id="PTHR42918">
    <property type="entry name" value="LYSYL-TRNA SYNTHETASE"/>
    <property type="match status" value="1"/>
</dbReference>
<name>A0ABZ1LGJ3_9ACTN</name>
<dbReference type="SUPFAM" id="SSF50249">
    <property type="entry name" value="Nucleic acid-binding proteins"/>
    <property type="match status" value="1"/>
</dbReference>
<dbReference type="RefSeq" id="WP_406336351.1">
    <property type="nucleotide sequence ID" value="NZ_CP108188.1"/>
</dbReference>
<sequence length="471" mass="53396">MSTPPTSFPPAGGYQTNAVATDVKQASDGTKARLAGRVLLWRVMGGLLFATLIDRSGTVQISLRRDEVGEKRFATWSEGVRRGDFVGVSGEKYVTRKGEPTLAVAELEILNRAQRPLPDKWVGVSNPEVRYRRRYLDLLGNPESRSRFEARSRLITAIRNFLDELDFLEIETPILQHAASGAAARPFITHHNALNEDFYLRIAPETYLKRAVAGGMERVYELGRLFRNEGMDSSHLQEFTSLEWYAAYWDYRDNMRVVRDMILTVMEKALGTTKITYQGVVLDFGAEWPEVDFREAVFDHTGIDLTTVRDVATLRERVREAYPNSDIGEAPSYAAMADTLYKRTVRPTLIQPCFLVHHPVELAPLARRSDNDSTRVDMFQVVVNTWELVKGYSELVDPVDQRNRFIEQQQMQAAGDEETMMIEEDFIEAMEFGMPPMSGIGIGIDRLTALLTDAPNLRDVVLFPSMRREGD</sequence>
<dbReference type="SUPFAM" id="SSF55681">
    <property type="entry name" value="Class II aaRS and biotin synthetases"/>
    <property type="match status" value="1"/>
</dbReference>
<dbReference type="PRINTS" id="PR00982">
    <property type="entry name" value="TRNASYNTHLYS"/>
</dbReference>
<dbReference type="InterPro" id="IPR004365">
    <property type="entry name" value="NA-bd_OB_tRNA"/>
</dbReference>
<dbReference type="Gene3D" id="2.40.50.140">
    <property type="entry name" value="Nucleic acid-binding proteins"/>
    <property type="match status" value="1"/>
</dbReference>
<evidence type="ECO:0000256" key="7">
    <source>
        <dbReference type="HAMAP-Rule" id="MF_00252"/>
    </source>
</evidence>
<evidence type="ECO:0000259" key="9">
    <source>
        <dbReference type="PROSITE" id="PS50862"/>
    </source>
</evidence>
<organism evidence="10 11">
    <name type="scientific">Streptomyces zaomyceticus</name>
    <dbReference type="NCBI Taxonomy" id="68286"/>
    <lineage>
        <taxon>Bacteria</taxon>
        <taxon>Bacillati</taxon>
        <taxon>Actinomycetota</taxon>
        <taxon>Actinomycetes</taxon>
        <taxon>Kitasatosporales</taxon>
        <taxon>Streptomycetaceae</taxon>
        <taxon>Streptomyces</taxon>
    </lineage>
</organism>
<evidence type="ECO:0000256" key="5">
    <source>
        <dbReference type="ARBA" id="ARBA00023146"/>
    </source>
</evidence>
<evidence type="ECO:0000313" key="10">
    <source>
        <dbReference type="EMBL" id="WTR73603.1"/>
    </source>
</evidence>
<gene>
    <name evidence="7 10" type="primary">lysS</name>
    <name evidence="10" type="ORF">OG814_32100</name>
</gene>
<evidence type="ECO:0000256" key="2">
    <source>
        <dbReference type="ARBA" id="ARBA00022723"/>
    </source>
</evidence>
<proteinExistence type="inferred from homology"/>
<keyword evidence="3 7" id="KW-0547">Nucleotide-binding</keyword>
<dbReference type="Pfam" id="PF01336">
    <property type="entry name" value="tRNA_anti-codon"/>
    <property type="match status" value="1"/>
</dbReference>
<dbReference type="EMBL" id="CP108188">
    <property type="protein sequence ID" value="WTR73603.1"/>
    <property type="molecule type" value="Genomic_DNA"/>
</dbReference>
<keyword evidence="7" id="KW-0648">Protein biosynthesis</keyword>
<feature type="binding site" evidence="7">
    <location>
        <position position="387"/>
    </location>
    <ligand>
        <name>Mg(2+)</name>
        <dbReference type="ChEBI" id="CHEBI:18420"/>
        <label>1</label>
    </ligand>
</feature>
<dbReference type="NCBIfam" id="TIGR00499">
    <property type="entry name" value="lysS_bact"/>
    <property type="match status" value="1"/>
</dbReference>
<keyword evidence="5 7" id="KW-0030">Aminoacyl-tRNA synthetase</keyword>
<comment type="similarity">
    <text evidence="7">Belongs to the class-II aminoacyl-tRNA synthetase family.</text>
</comment>
<dbReference type="HAMAP" id="MF_00252">
    <property type="entry name" value="Lys_tRNA_synth_class2"/>
    <property type="match status" value="1"/>
</dbReference>
<keyword evidence="11" id="KW-1185">Reference proteome</keyword>
<dbReference type="Proteomes" id="UP001622594">
    <property type="component" value="Chromosome"/>
</dbReference>
<dbReference type="Gene3D" id="3.30.930.10">
    <property type="entry name" value="Bira Bifunctional Protein, Domain 2"/>
    <property type="match status" value="1"/>
</dbReference>
<dbReference type="InterPro" id="IPR045864">
    <property type="entry name" value="aa-tRNA-synth_II/BPL/LPL"/>
</dbReference>
<evidence type="ECO:0000256" key="4">
    <source>
        <dbReference type="ARBA" id="ARBA00022840"/>
    </source>
</evidence>
<dbReference type="InterPro" id="IPR004364">
    <property type="entry name" value="Aa-tRNA-synt_II"/>
</dbReference>
<evidence type="ECO:0000313" key="11">
    <source>
        <dbReference type="Proteomes" id="UP001622594"/>
    </source>
</evidence>
<dbReference type="CDD" id="cd04322">
    <property type="entry name" value="LysRS_N"/>
    <property type="match status" value="1"/>
</dbReference>
<dbReference type="InterPro" id="IPR012340">
    <property type="entry name" value="NA-bd_OB-fold"/>
</dbReference>
<feature type="binding site" evidence="7">
    <location>
        <position position="387"/>
    </location>
    <ligand>
        <name>Mg(2+)</name>
        <dbReference type="ChEBI" id="CHEBI:18420"/>
        <label>2</label>
    </ligand>
</feature>
<keyword evidence="4 7" id="KW-0067">ATP-binding</keyword>
<dbReference type="InterPro" id="IPR044136">
    <property type="entry name" value="Lys-tRNA-ligase_II_N"/>
</dbReference>
<comment type="subcellular location">
    <subcellularLocation>
        <location evidence="7">Cytoplasm</location>
    </subcellularLocation>
</comment>
<reference evidence="10 11" key="1">
    <citation type="submission" date="2022-10" db="EMBL/GenBank/DDBJ databases">
        <title>The complete genomes of actinobacterial strains from the NBC collection.</title>
        <authorList>
            <person name="Joergensen T.S."/>
            <person name="Alvarez Arevalo M."/>
            <person name="Sterndorff E.B."/>
            <person name="Faurdal D."/>
            <person name="Vuksanovic O."/>
            <person name="Mourched A.-S."/>
            <person name="Charusanti P."/>
            <person name="Shaw S."/>
            <person name="Blin K."/>
            <person name="Weber T."/>
        </authorList>
    </citation>
    <scope>NUCLEOTIDE SEQUENCE [LARGE SCALE GENOMIC DNA]</scope>
    <source>
        <strain evidence="10 11">NBC_00123</strain>
    </source>
</reference>
<evidence type="ECO:0000256" key="1">
    <source>
        <dbReference type="ARBA" id="ARBA00022598"/>
    </source>
</evidence>
<protein>
    <recommendedName>
        <fullName evidence="7">Lysine--tRNA ligase</fullName>
        <ecNumber evidence="7">6.1.1.6</ecNumber>
    </recommendedName>
    <alternativeName>
        <fullName evidence="7">Lysyl-tRNA synthetase</fullName>
        <shortName evidence="7">LysRS</shortName>
    </alternativeName>
</protein>
<keyword evidence="1 7" id="KW-0436">Ligase</keyword>
<feature type="domain" description="Aminoacyl-transfer RNA synthetases class-II family profile" evidence="9">
    <location>
        <begin position="148"/>
        <end position="464"/>
    </location>
</feature>
<evidence type="ECO:0000256" key="8">
    <source>
        <dbReference type="RuleBase" id="RU000336"/>
    </source>
</evidence>
<dbReference type="InterPro" id="IPR006195">
    <property type="entry name" value="aa-tRNA-synth_II"/>
</dbReference>
<comment type="caution">
    <text evidence="7">Lacks conserved residue(s) required for the propagation of feature annotation.</text>
</comment>
<evidence type="ECO:0000256" key="3">
    <source>
        <dbReference type="ARBA" id="ARBA00022741"/>
    </source>
</evidence>
<dbReference type="InterPro" id="IPR018149">
    <property type="entry name" value="Lys-tRNA-synth_II_C"/>
</dbReference>
<dbReference type="InterPro" id="IPR002313">
    <property type="entry name" value="Lys-tRNA-ligase_II"/>
</dbReference>
<dbReference type="GO" id="GO:0004824">
    <property type="term" value="F:lysine-tRNA ligase activity"/>
    <property type="evidence" value="ECO:0007669"/>
    <property type="project" value="UniProtKB-EC"/>
</dbReference>
<evidence type="ECO:0000256" key="6">
    <source>
        <dbReference type="ARBA" id="ARBA00048573"/>
    </source>
</evidence>
<dbReference type="PANTHER" id="PTHR42918:SF15">
    <property type="entry name" value="LYSINE--TRNA LIGASE, CHLOROPLASTIC_MITOCHONDRIAL"/>
    <property type="match status" value="1"/>
</dbReference>
<comment type="catalytic activity">
    <reaction evidence="6 7 8">
        <text>tRNA(Lys) + L-lysine + ATP = L-lysyl-tRNA(Lys) + AMP + diphosphate</text>
        <dbReference type="Rhea" id="RHEA:20792"/>
        <dbReference type="Rhea" id="RHEA-COMP:9696"/>
        <dbReference type="Rhea" id="RHEA-COMP:9697"/>
        <dbReference type="ChEBI" id="CHEBI:30616"/>
        <dbReference type="ChEBI" id="CHEBI:32551"/>
        <dbReference type="ChEBI" id="CHEBI:33019"/>
        <dbReference type="ChEBI" id="CHEBI:78442"/>
        <dbReference type="ChEBI" id="CHEBI:78529"/>
        <dbReference type="ChEBI" id="CHEBI:456215"/>
        <dbReference type="EC" id="6.1.1.6"/>
    </reaction>
</comment>
<dbReference type="Pfam" id="PF00152">
    <property type="entry name" value="tRNA-synt_2"/>
    <property type="match status" value="1"/>
</dbReference>
<dbReference type="PROSITE" id="PS50862">
    <property type="entry name" value="AA_TRNA_LIGASE_II"/>
    <property type="match status" value="1"/>
</dbReference>
<dbReference type="EC" id="6.1.1.6" evidence="7"/>